<reference evidence="2" key="1">
    <citation type="journal article" date="2021" name="Microorganisms">
        <title>Phylogenomic Reconstruction and Metabolic Potential of the Genus Aminobacter.</title>
        <authorList>
            <person name="Artuso I."/>
            <person name="Turrini P."/>
            <person name="Pirolo M."/>
            <person name="Lugli G.A."/>
            <person name="Ventura M."/>
            <person name="Visca P."/>
        </authorList>
    </citation>
    <scope>NUCLEOTIDE SEQUENCE</scope>
    <source>
        <strain evidence="2">LMG 26462</strain>
    </source>
</reference>
<evidence type="ECO:0000256" key="1">
    <source>
        <dbReference type="SAM" id="SignalP"/>
    </source>
</evidence>
<gene>
    <name evidence="2" type="ORF">J1C56_22010</name>
</gene>
<organism evidence="2 3">
    <name type="scientific">Aminobacter anthyllidis</name>
    <dbReference type="NCBI Taxonomy" id="1035067"/>
    <lineage>
        <taxon>Bacteria</taxon>
        <taxon>Pseudomonadati</taxon>
        <taxon>Pseudomonadota</taxon>
        <taxon>Alphaproteobacteria</taxon>
        <taxon>Hyphomicrobiales</taxon>
        <taxon>Phyllobacteriaceae</taxon>
        <taxon>Aminobacter</taxon>
    </lineage>
</organism>
<dbReference type="RefSeq" id="WP_214392191.1">
    <property type="nucleotide sequence ID" value="NZ_JAFLWW010000006.1"/>
</dbReference>
<dbReference type="Pfam" id="PF09839">
    <property type="entry name" value="DUF2066"/>
    <property type="match status" value="1"/>
</dbReference>
<dbReference type="InterPro" id="IPR018642">
    <property type="entry name" value="DUF2066"/>
</dbReference>
<dbReference type="Proteomes" id="UP001138921">
    <property type="component" value="Unassembled WGS sequence"/>
</dbReference>
<name>A0A9X1AEG0_9HYPH</name>
<proteinExistence type="predicted"/>
<evidence type="ECO:0000313" key="3">
    <source>
        <dbReference type="Proteomes" id="UP001138921"/>
    </source>
</evidence>
<protein>
    <submittedName>
        <fullName evidence="2">DUF2066 domain-containing protein</fullName>
    </submittedName>
</protein>
<dbReference type="AlphaFoldDB" id="A0A9X1AEG0"/>
<feature type="signal peptide" evidence="1">
    <location>
        <begin position="1"/>
        <end position="25"/>
    </location>
</feature>
<sequence length="274" mass="29533">MLRGGIQVWSGAALLALAFFGQARAAELYTTRTITSGTAPERRAIGFAQCLRDVVVRVTGDSRLLDEPRLAEQARHAGDLIASYSFRDRMSGVPIHDEQGSYDRPHDLTCIFDPARLDAFLKSFEREPWLKRPRLVAVVGIRDMKGAASMLASDSLATRDEDMRTALISAADKLALPLLLPSQSQLMQAGLSAATLATADPARLGTLARMAGGGRALVGTIVWHDQPAGWVAEWRIADGLPDTRWGISGVGFDDAFRNGVSGAAQVLSGHEQPR</sequence>
<keyword evidence="3" id="KW-1185">Reference proteome</keyword>
<comment type="caution">
    <text evidence="2">The sequence shown here is derived from an EMBL/GenBank/DDBJ whole genome shotgun (WGS) entry which is preliminary data.</text>
</comment>
<reference evidence="2" key="2">
    <citation type="submission" date="2021-03" db="EMBL/GenBank/DDBJ databases">
        <authorList>
            <person name="Artuso I."/>
            <person name="Turrini P."/>
            <person name="Pirolo M."/>
            <person name="Lugli G.A."/>
            <person name="Ventura M."/>
            <person name="Visca P."/>
        </authorList>
    </citation>
    <scope>NUCLEOTIDE SEQUENCE</scope>
    <source>
        <strain evidence="2">LMG 26462</strain>
    </source>
</reference>
<accession>A0A9X1AEG0</accession>
<dbReference type="EMBL" id="JAFLWW010000006">
    <property type="protein sequence ID" value="MBT1158279.1"/>
    <property type="molecule type" value="Genomic_DNA"/>
</dbReference>
<evidence type="ECO:0000313" key="2">
    <source>
        <dbReference type="EMBL" id="MBT1158279.1"/>
    </source>
</evidence>
<keyword evidence="1" id="KW-0732">Signal</keyword>
<feature type="chain" id="PRO_5040917227" evidence="1">
    <location>
        <begin position="26"/>
        <end position="274"/>
    </location>
</feature>